<dbReference type="EMBL" id="JAQQWI010000007">
    <property type="protein sequence ID" value="KAK8026510.1"/>
    <property type="molecule type" value="Genomic_DNA"/>
</dbReference>
<protein>
    <submittedName>
        <fullName evidence="2">Uncharacterized protein</fullName>
    </submittedName>
</protein>
<sequence>MEKLNNTKLKKFQSMSDYTNKMRTLQAPFFAWGHQVILFLVFWHNTATRTPSTTRRNPHATC</sequence>
<keyword evidence="1" id="KW-0472">Membrane</keyword>
<keyword evidence="1" id="KW-0812">Transmembrane</keyword>
<gene>
    <name evidence="2" type="ORF">PG991_003566</name>
</gene>
<evidence type="ECO:0000313" key="3">
    <source>
        <dbReference type="Proteomes" id="UP001396898"/>
    </source>
</evidence>
<comment type="caution">
    <text evidence="2">The sequence shown here is derived from an EMBL/GenBank/DDBJ whole genome shotgun (WGS) entry which is preliminary data.</text>
</comment>
<proteinExistence type="predicted"/>
<dbReference type="Proteomes" id="UP001396898">
    <property type="component" value="Unassembled WGS sequence"/>
</dbReference>
<keyword evidence="3" id="KW-1185">Reference proteome</keyword>
<accession>A0ABR1S3Q5</accession>
<reference evidence="2 3" key="1">
    <citation type="submission" date="2023-01" db="EMBL/GenBank/DDBJ databases">
        <title>Analysis of 21 Apiospora genomes using comparative genomics revels a genus with tremendous synthesis potential of carbohydrate active enzymes and secondary metabolites.</title>
        <authorList>
            <person name="Sorensen T."/>
        </authorList>
    </citation>
    <scope>NUCLEOTIDE SEQUENCE [LARGE SCALE GENOMIC DNA]</scope>
    <source>
        <strain evidence="2 3">CBS 20057</strain>
    </source>
</reference>
<evidence type="ECO:0000313" key="2">
    <source>
        <dbReference type="EMBL" id="KAK8026510.1"/>
    </source>
</evidence>
<organism evidence="2 3">
    <name type="scientific">Apiospora marii</name>
    <dbReference type="NCBI Taxonomy" id="335849"/>
    <lineage>
        <taxon>Eukaryota</taxon>
        <taxon>Fungi</taxon>
        <taxon>Dikarya</taxon>
        <taxon>Ascomycota</taxon>
        <taxon>Pezizomycotina</taxon>
        <taxon>Sordariomycetes</taxon>
        <taxon>Xylariomycetidae</taxon>
        <taxon>Amphisphaeriales</taxon>
        <taxon>Apiosporaceae</taxon>
        <taxon>Apiospora</taxon>
    </lineage>
</organism>
<feature type="transmembrane region" description="Helical" evidence="1">
    <location>
        <begin position="29"/>
        <end position="47"/>
    </location>
</feature>
<evidence type="ECO:0000256" key="1">
    <source>
        <dbReference type="SAM" id="Phobius"/>
    </source>
</evidence>
<keyword evidence="1" id="KW-1133">Transmembrane helix</keyword>
<name>A0ABR1S3Q5_9PEZI</name>